<keyword evidence="3 4" id="KW-0862">Zinc</keyword>
<dbReference type="InterPro" id="IPR032378">
    <property type="entry name" value="ZC3H15/TMA46_C"/>
</dbReference>
<sequence length="364" mass="41957">MPPKNQSKQERCQQKALERQKQKIIEDKTFGLKNKNKSKTVQKYIKSVTSQINNSKGGQANQELRAAQAKEEKKKQAQQQALLAALFKGTENIKKVSAEDAKKVDPTTIKAEQKIDLYIDQRDQKHNSSSKKTAPITTEPTVFSTDIICKHFLSAVEKKQYGWFWVCPEGGDSCKYRHCLPKGYVIKEVESDDIGDLGEDEETLEERIERERLELPGPGTPVTFETFMEWKKRKEEEERAKAEAAKLGKQQMSGRDLFVYDPSLFVDDENAAYGETYEFDQDVFLDDDELPDEALYIRESERLNDNEECEHDKCENDDVEDENKNGEIKTSVDKKDNINDNKESHEDQVKINHSVFQNEIDFPE</sequence>
<reference evidence="7 8" key="1">
    <citation type="submission" date="2023-10" db="EMBL/GenBank/DDBJ databases">
        <title>Comparative genomics analysis reveals potential genetic determinants of host preference in Cryptosporidium xiaoi.</title>
        <authorList>
            <person name="Xiao L."/>
            <person name="Li J."/>
        </authorList>
    </citation>
    <scope>NUCLEOTIDE SEQUENCE [LARGE SCALE GENOMIC DNA]</scope>
    <source>
        <strain evidence="7 8">52996</strain>
    </source>
</reference>
<feature type="domain" description="C3H1-type" evidence="6">
    <location>
        <begin position="143"/>
        <end position="181"/>
    </location>
</feature>
<gene>
    <name evidence="7" type="ORF">RS030_111828</name>
</gene>
<keyword evidence="2 4" id="KW-0863">Zinc-finger</keyword>
<feature type="compositionally biased region" description="Basic and acidic residues" evidence="5">
    <location>
        <begin position="7"/>
        <end position="20"/>
    </location>
</feature>
<evidence type="ECO:0000256" key="5">
    <source>
        <dbReference type="SAM" id="MobiDB-lite"/>
    </source>
</evidence>
<feature type="region of interest" description="Disordered" evidence="5">
    <location>
        <begin position="299"/>
        <end position="364"/>
    </location>
</feature>
<dbReference type="AlphaFoldDB" id="A0AAV9Y1V0"/>
<dbReference type="GO" id="GO:0005829">
    <property type="term" value="C:cytosol"/>
    <property type="evidence" value="ECO:0007669"/>
    <property type="project" value="TreeGrafter"/>
</dbReference>
<dbReference type="EMBL" id="JAWDEY010000002">
    <property type="protein sequence ID" value="KAK6590970.1"/>
    <property type="molecule type" value="Genomic_DNA"/>
</dbReference>
<keyword evidence="1 4" id="KW-0479">Metal-binding</keyword>
<evidence type="ECO:0000256" key="3">
    <source>
        <dbReference type="ARBA" id="ARBA00022833"/>
    </source>
</evidence>
<organism evidence="7 8">
    <name type="scientific">Cryptosporidium xiaoi</name>
    <dbReference type="NCBI Taxonomy" id="659607"/>
    <lineage>
        <taxon>Eukaryota</taxon>
        <taxon>Sar</taxon>
        <taxon>Alveolata</taxon>
        <taxon>Apicomplexa</taxon>
        <taxon>Conoidasida</taxon>
        <taxon>Coccidia</taxon>
        <taxon>Eucoccidiorida</taxon>
        <taxon>Eimeriorina</taxon>
        <taxon>Cryptosporidiidae</taxon>
        <taxon>Cryptosporidium</taxon>
    </lineage>
</organism>
<name>A0AAV9Y1V0_9CRYT</name>
<feature type="region of interest" description="Disordered" evidence="5">
    <location>
        <begin position="1"/>
        <end position="20"/>
    </location>
</feature>
<dbReference type="InterPro" id="IPR000571">
    <property type="entry name" value="Znf_CCCH"/>
</dbReference>
<accession>A0AAV9Y1V0</accession>
<protein>
    <recommendedName>
        <fullName evidence="6">C3H1-type domain-containing protein</fullName>
    </recommendedName>
</protein>
<comment type="caution">
    <text evidence="7">The sequence shown here is derived from an EMBL/GenBank/DDBJ whole genome shotgun (WGS) entry which is preliminary data.</text>
</comment>
<evidence type="ECO:0000259" key="6">
    <source>
        <dbReference type="PROSITE" id="PS50103"/>
    </source>
</evidence>
<dbReference type="GO" id="GO:0002181">
    <property type="term" value="P:cytoplasmic translation"/>
    <property type="evidence" value="ECO:0007669"/>
    <property type="project" value="TreeGrafter"/>
</dbReference>
<dbReference type="Gene3D" id="6.20.400.10">
    <property type="match status" value="1"/>
</dbReference>
<dbReference type="Proteomes" id="UP001311799">
    <property type="component" value="Unassembled WGS sequence"/>
</dbReference>
<evidence type="ECO:0000256" key="1">
    <source>
        <dbReference type="ARBA" id="ARBA00022723"/>
    </source>
</evidence>
<feature type="zinc finger region" description="C3H1-type" evidence="4">
    <location>
        <begin position="143"/>
        <end position="181"/>
    </location>
</feature>
<feature type="region of interest" description="Disordered" evidence="5">
    <location>
        <begin position="52"/>
        <end position="72"/>
    </location>
</feature>
<evidence type="ECO:0000313" key="8">
    <source>
        <dbReference type="Proteomes" id="UP001311799"/>
    </source>
</evidence>
<evidence type="ECO:0000256" key="4">
    <source>
        <dbReference type="PROSITE-ProRule" id="PRU00723"/>
    </source>
</evidence>
<keyword evidence="8" id="KW-1185">Reference proteome</keyword>
<dbReference type="PANTHER" id="PTHR12681">
    <property type="entry name" value="ZINC FINGER-CONTAINING PROTEIN P48ZNF"/>
    <property type="match status" value="1"/>
</dbReference>
<feature type="compositionally biased region" description="Basic and acidic residues" evidence="5">
    <location>
        <begin position="299"/>
        <end position="350"/>
    </location>
</feature>
<proteinExistence type="predicted"/>
<feature type="compositionally biased region" description="Polar residues" evidence="5">
    <location>
        <begin position="52"/>
        <end position="61"/>
    </location>
</feature>
<dbReference type="Pfam" id="PF16543">
    <property type="entry name" value="DFRP_C"/>
    <property type="match status" value="1"/>
</dbReference>
<evidence type="ECO:0000313" key="7">
    <source>
        <dbReference type="EMBL" id="KAK6590970.1"/>
    </source>
</evidence>
<dbReference type="GO" id="GO:0008270">
    <property type="term" value="F:zinc ion binding"/>
    <property type="evidence" value="ECO:0007669"/>
    <property type="project" value="UniProtKB-KW"/>
</dbReference>
<dbReference type="GO" id="GO:0003729">
    <property type="term" value="F:mRNA binding"/>
    <property type="evidence" value="ECO:0007669"/>
    <property type="project" value="TreeGrafter"/>
</dbReference>
<dbReference type="PROSITE" id="PS50103">
    <property type="entry name" value="ZF_C3H1"/>
    <property type="match status" value="1"/>
</dbReference>
<dbReference type="PANTHER" id="PTHR12681:SF0">
    <property type="entry name" value="ZINC FINGER CCCH DOMAIN-CONTAINING PROTEIN 15"/>
    <property type="match status" value="1"/>
</dbReference>
<evidence type="ECO:0000256" key="2">
    <source>
        <dbReference type="ARBA" id="ARBA00022771"/>
    </source>
</evidence>